<comment type="subcellular location">
    <subcellularLocation>
        <location evidence="1">Cell outer membrane</location>
    </subcellularLocation>
</comment>
<evidence type="ECO:0000313" key="9">
    <source>
        <dbReference type="EMBL" id="EFZ38310.1"/>
    </source>
</evidence>
<name>E7RNH9_9BACT</name>
<evidence type="ECO:0000256" key="4">
    <source>
        <dbReference type="ARBA" id="ARBA00022452"/>
    </source>
</evidence>
<evidence type="ECO:0000313" key="10">
    <source>
        <dbReference type="Proteomes" id="UP000005580"/>
    </source>
</evidence>
<keyword evidence="7" id="KW-0998">Cell outer membrane</keyword>
<dbReference type="GO" id="GO:0015288">
    <property type="term" value="F:porin activity"/>
    <property type="evidence" value="ECO:0007669"/>
    <property type="project" value="TreeGrafter"/>
</dbReference>
<evidence type="ECO:0000256" key="1">
    <source>
        <dbReference type="ARBA" id="ARBA00004442"/>
    </source>
</evidence>
<evidence type="ECO:0000256" key="5">
    <source>
        <dbReference type="ARBA" id="ARBA00022692"/>
    </source>
</evidence>
<comment type="similarity">
    <text evidence="2">Belongs to the outer membrane factor (OMF) (TC 1.B.17) family.</text>
</comment>
<dbReference type="Proteomes" id="UP000005580">
    <property type="component" value="Unassembled WGS sequence"/>
</dbReference>
<gene>
    <name evidence="9" type="ORF">HMPREF0663_10679</name>
</gene>
<keyword evidence="3" id="KW-0813">Transport</keyword>
<dbReference type="EMBL" id="AEPE02000002">
    <property type="protein sequence ID" value="EFZ38310.1"/>
    <property type="molecule type" value="Genomic_DNA"/>
</dbReference>
<keyword evidence="8" id="KW-0732">Signal</keyword>
<dbReference type="InterPro" id="IPR051906">
    <property type="entry name" value="TolC-like"/>
</dbReference>
<keyword evidence="6" id="KW-0472">Membrane</keyword>
<dbReference type="HOGENOM" id="CLU_637521_0_0_10"/>
<dbReference type="InterPro" id="IPR003423">
    <property type="entry name" value="OMP_efflux"/>
</dbReference>
<feature type="chain" id="PRO_5003224372" description="Outer membrane efflux protein" evidence="8">
    <location>
        <begin position="23"/>
        <end position="431"/>
    </location>
</feature>
<evidence type="ECO:0000256" key="7">
    <source>
        <dbReference type="ARBA" id="ARBA00023237"/>
    </source>
</evidence>
<organism evidence="9 10">
    <name type="scientific">Hoylesella oralis ATCC 33269</name>
    <dbReference type="NCBI Taxonomy" id="873533"/>
    <lineage>
        <taxon>Bacteria</taxon>
        <taxon>Pseudomonadati</taxon>
        <taxon>Bacteroidota</taxon>
        <taxon>Bacteroidia</taxon>
        <taxon>Bacteroidales</taxon>
        <taxon>Prevotellaceae</taxon>
        <taxon>Hoylesella</taxon>
    </lineage>
</organism>
<keyword evidence="10" id="KW-1185">Reference proteome</keyword>
<reference evidence="9" key="1">
    <citation type="submission" date="2011-01" db="EMBL/GenBank/DDBJ databases">
        <authorList>
            <person name="Muzny D."/>
            <person name="Qin X."/>
            <person name="Buhay C."/>
            <person name="Dugan-Rocha S."/>
            <person name="Ding Y."/>
            <person name="Chen G."/>
            <person name="Hawes A."/>
            <person name="Holder M."/>
            <person name="Jhangiani S."/>
            <person name="Johnson A."/>
            <person name="Khan Z."/>
            <person name="Li Z."/>
            <person name="Liu W."/>
            <person name="Liu X."/>
            <person name="Perez L."/>
            <person name="Shen H."/>
            <person name="Wang Q."/>
            <person name="Watt J."/>
            <person name="Xi L."/>
            <person name="Xin Y."/>
            <person name="Zhou J."/>
            <person name="Deng J."/>
            <person name="Jiang H."/>
            <person name="Liu Y."/>
            <person name="Qu J."/>
            <person name="Song X.-Z."/>
            <person name="Zhang L."/>
            <person name="Villasana D."/>
            <person name="Johnson A."/>
            <person name="Liu J."/>
            <person name="Liyanage D."/>
            <person name="Lorensuhewa L."/>
            <person name="Robinson T."/>
            <person name="Song A."/>
            <person name="Song B.-B."/>
            <person name="Dinh H."/>
            <person name="Thornton R."/>
            <person name="Coyle M."/>
            <person name="Francisco L."/>
            <person name="Jackson L."/>
            <person name="Javaid M."/>
            <person name="Korchina V."/>
            <person name="Kovar C."/>
            <person name="Mata R."/>
            <person name="Mathew T."/>
            <person name="Ngo R."/>
            <person name="Nguyen L."/>
            <person name="Nguyen N."/>
            <person name="Okwuonu G."/>
            <person name="Ongeri F."/>
            <person name="Pham C."/>
            <person name="Simmons D."/>
            <person name="Wilczek-Boney K."/>
            <person name="Hale W."/>
            <person name="Jakkamsetti A."/>
            <person name="Pham P."/>
            <person name="Ruth R."/>
            <person name="San Lucas F."/>
            <person name="Warren J."/>
            <person name="Zhang J."/>
            <person name="Zhao Z."/>
            <person name="Zhou C."/>
            <person name="Zhu D."/>
            <person name="Lee S."/>
            <person name="Bess C."/>
            <person name="Blankenburg K."/>
            <person name="Forbes L."/>
            <person name="Fu Q."/>
            <person name="Gubbala S."/>
            <person name="Hirani K."/>
            <person name="Jayaseelan J.C."/>
            <person name="Lara F."/>
            <person name="Munidasa M."/>
            <person name="Palculict T."/>
            <person name="Patil S."/>
            <person name="Pu L.-L."/>
            <person name="Saada N."/>
            <person name="Tang L."/>
            <person name="Weissenberger G."/>
            <person name="Zhu Y."/>
            <person name="Hemphill L."/>
            <person name="Shang Y."/>
            <person name="Youmans B."/>
            <person name="Ayvaz T."/>
            <person name="Ross M."/>
            <person name="Santibanez J."/>
            <person name="Aqrawi P."/>
            <person name="Gross S."/>
            <person name="Joshi V."/>
            <person name="Fowler G."/>
            <person name="Nazareth L."/>
            <person name="Reid J."/>
            <person name="Worley K."/>
            <person name="Petrosino J."/>
            <person name="Highlander S."/>
            <person name="Gibbs R."/>
        </authorList>
    </citation>
    <scope>NUCLEOTIDE SEQUENCE [LARGE SCALE GENOMIC DNA]</scope>
    <source>
        <strain evidence="9">ATCC 33269</strain>
    </source>
</reference>
<sequence>MIKWRQMYMKRSMMIAVFVVTAAGLQAQTSLDDCQKAAIANYPLIKKYDMIARSVDYSVSNLGKGWLPQVSATAQVTLQNRVAALPDALAGMMRQNGYTVEGLKKDQYKIGIDVNQMLFDGGTIRNQKSVARLQGEVQGAQTDVDMYAVRGRVNELYFGVLLLDEQLRLNADLQTVLSSSEKKLSAMYNRGVAAESDLNNVRAEQLNARQQQTSLQSLRRSYLLMLSSFCGKDIDGVVKPASTVMPEGNDRPELKLVETQLRLASSQEKLLVSNLLPKLSVFASGYYGYPGYNMFHDMMSREFTLNGLIGARLTWNIGSLYTHRNDKAKVRLQREQAENNRDIFLFNNRLEQIRGQETISRYRKLMTDDEQIISLRSQIRKSAEAKLAHGIIDVNDLVKEINAENAAKIQCSSHEIEMLKALYDLKYTVNK</sequence>
<keyword evidence="5" id="KW-0812">Transmembrane</keyword>
<dbReference type="PANTHER" id="PTHR30026">
    <property type="entry name" value="OUTER MEMBRANE PROTEIN TOLC"/>
    <property type="match status" value="1"/>
</dbReference>
<evidence type="ECO:0008006" key="11">
    <source>
        <dbReference type="Google" id="ProtNLM"/>
    </source>
</evidence>
<dbReference type="SUPFAM" id="SSF56954">
    <property type="entry name" value="Outer membrane efflux proteins (OEP)"/>
    <property type="match status" value="1"/>
</dbReference>
<dbReference type="GO" id="GO:1990281">
    <property type="term" value="C:efflux pump complex"/>
    <property type="evidence" value="ECO:0007669"/>
    <property type="project" value="TreeGrafter"/>
</dbReference>
<dbReference type="Pfam" id="PF02321">
    <property type="entry name" value="OEP"/>
    <property type="match status" value="1"/>
</dbReference>
<accession>E7RNH9</accession>
<dbReference type="eggNOG" id="COG1538">
    <property type="taxonomic scope" value="Bacteria"/>
</dbReference>
<dbReference type="STRING" id="28134.SAMN05444288_0195"/>
<evidence type="ECO:0000256" key="3">
    <source>
        <dbReference type="ARBA" id="ARBA00022448"/>
    </source>
</evidence>
<protein>
    <recommendedName>
        <fullName evidence="11">Outer membrane efflux protein</fullName>
    </recommendedName>
</protein>
<evidence type="ECO:0000256" key="6">
    <source>
        <dbReference type="ARBA" id="ARBA00023136"/>
    </source>
</evidence>
<dbReference type="GO" id="GO:0015562">
    <property type="term" value="F:efflux transmembrane transporter activity"/>
    <property type="evidence" value="ECO:0007669"/>
    <property type="project" value="InterPro"/>
</dbReference>
<proteinExistence type="inferred from homology"/>
<feature type="signal peptide" evidence="8">
    <location>
        <begin position="1"/>
        <end position="22"/>
    </location>
</feature>
<dbReference type="PANTHER" id="PTHR30026:SF20">
    <property type="entry name" value="OUTER MEMBRANE PROTEIN TOLC"/>
    <property type="match status" value="1"/>
</dbReference>
<dbReference type="GO" id="GO:0009279">
    <property type="term" value="C:cell outer membrane"/>
    <property type="evidence" value="ECO:0007669"/>
    <property type="project" value="UniProtKB-SubCell"/>
</dbReference>
<evidence type="ECO:0000256" key="2">
    <source>
        <dbReference type="ARBA" id="ARBA00007613"/>
    </source>
</evidence>
<keyword evidence="4" id="KW-1134">Transmembrane beta strand</keyword>
<comment type="caution">
    <text evidence="9">The sequence shown here is derived from an EMBL/GenBank/DDBJ whole genome shotgun (WGS) entry which is preliminary data.</text>
</comment>
<dbReference type="AlphaFoldDB" id="E7RNH9"/>
<evidence type="ECO:0000256" key="8">
    <source>
        <dbReference type="SAM" id="SignalP"/>
    </source>
</evidence>
<dbReference type="Gene3D" id="1.20.1600.10">
    <property type="entry name" value="Outer membrane efflux proteins (OEP)"/>
    <property type="match status" value="1"/>
</dbReference>